<evidence type="ECO:0000313" key="3">
    <source>
        <dbReference type="Proteomes" id="UP001189624"/>
    </source>
</evidence>
<keyword evidence="1" id="KW-0812">Transmembrane</keyword>
<feature type="transmembrane region" description="Helical" evidence="1">
    <location>
        <begin position="39"/>
        <end position="58"/>
    </location>
</feature>
<dbReference type="Proteomes" id="UP001189624">
    <property type="component" value="Chromosome 3"/>
</dbReference>
<gene>
    <name evidence="2" type="ORF">AYBTSS11_LOCUS11389</name>
</gene>
<reference evidence="2" key="1">
    <citation type="submission" date="2023-10" db="EMBL/GenBank/DDBJ databases">
        <authorList>
            <person name="Domelevo Entfellner J.-B."/>
        </authorList>
    </citation>
    <scope>NUCLEOTIDE SEQUENCE</scope>
</reference>
<proteinExistence type="predicted"/>
<dbReference type="AlphaFoldDB" id="A0AA86SDG7"/>
<keyword evidence="3" id="KW-1185">Reference proteome</keyword>
<organism evidence="2 3">
    <name type="scientific">Sphenostylis stenocarpa</name>
    <dbReference type="NCBI Taxonomy" id="92480"/>
    <lineage>
        <taxon>Eukaryota</taxon>
        <taxon>Viridiplantae</taxon>
        <taxon>Streptophyta</taxon>
        <taxon>Embryophyta</taxon>
        <taxon>Tracheophyta</taxon>
        <taxon>Spermatophyta</taxon>
        <taxon>Magnoliopsida</taxon>
        <taxon>eudicotyledons</taxon>
        <taxon>Gunneridae</taxon>
        <taxon>Pentapetalae</taxon>
        <taxon>rosids</taxon>
        <taxon>fabids</taxon>
        <taxon>Fabales</taxon>
        <taxon>Fabaceae</taxon>
        <taxon>Papilionoideae</taxon>
        <taxon>50 kb inversion clade</taxon>
        <taxon>NPAAA clade</taxon>
        <taxon>indigoferoid/millettioid clade</taxon>
        <taxon>Phaseoleae</taxon>
        <taxon>Sphenostylis</taxon>
    </lineage>
</organism>
<dbReference type="EMBL" id="OY731400">
    <property type="protein sequence ID" value="CAJ1943500.1"/>
    <property type="molecule type" value="Genomic_DNA"/>
</dbReference>
<keyword evidence="1" id="KW-1133">Transmembrane helix</keyword>
<sequence>MDIALQMRTNSHIVAALKEIVVEQQHHSWRKLRRSSHSAVASMLALSALLALLSMFMLRNYDMIVVYVMVVLDFLLFIVFLACAHVASSSCSGELGLRELTW</sequence>
<name>A0AA86SDG7_9FABA</name>
<evidence type="ECO:0000256" key="1">
    <source>
        <dbReference type="SAM" id="Phobius"/>
    </source>
</evidence>
<dbReference type="Gramene" id="rna-AYBTSS11_LOCUS11389">
    <property type="protein sequence ID" value="CAJ1943500.1"/>
    <property type="gene ID" value="gene-AYBTSS11_LOCUS11389"/>
</dbReference>
<feature type="transmembrane region" description="Helical" evidence="1">
    <location>
        <begin position="64"/>
        <end position="88"/>
    </location>
</feature>
<accession>A0AA86SDG7</accession>
<protein>
    <submittedName>
        <fullName evidence="2">Uncharacterized protein</fullName>
    </submittedName>
</protein>
<evidence type="ECO:0000313" key="2">
    <source>
        <dbReference type="EMBL" id="CAJ1943500.1"/>
    </source>
</evidence>
<keyword evidence="1" id="KW-0472">Membrane</keyword>